<organism evidence="1 2">
    <name type="scientific">Prunus dulcis</name>
    <name type="common">Almond</name>
    <name type="synonym">Amygdalus dulcis</name>
    <dbReference type="NCBI Taxonomy" id="3755"/>
    <lineage>
        <taxon>Eukaryota</taxon>
        <taxon>Viridiplantae</taxon>
        <taxon>Streptophyta</taxon>
        <taxon>Embryophyta</taxon>
        <taxon>Tracheophyta</taxon>
        <taxon>Spermatophyta</taxon>
        <taxon>Magnoliopsida</taxon>
        <taxon>eudicotyledons</taxon>
        <taxon>Gunneridae</taxon>
        <taxon>Pentapetalae</taxon>
        <taxon>rosids</taxon>
        <taxon>fabids</taxon>
        <taxon>Rosales</taxon>
        <taxon>Rosaceae</taxon>
        <taxon>Amygdaloideae</taxon>
        <taxon>Amygdaleae</taxon>
        <taxon>Prunus</taxon>
    </lineage>
</organism>
<dbReference type="AlphaFoldDB" id="A0AAD4V2E2"/>
<evidence type="ECO:0000313" key="1">
    <source>
        <dbReference type="EMBL" id="KAI5316549.1"/>
    </source>
</evidence>
<sequence>MILSALGPPLCPHGFVSGNSRATSQWVTHPGIAVAPNLLNFGVPTTPKPEHHFQRPRYWVEFLKTTVHTEVKLYRVRSDSPLTHYSEGNETFVFNFDEIVLKNLSRQSQSATIHPPPPHTGGC</sequence>
<dbReference type="Proteomes" id="UP001054821">
    <property type="component" value="Chromosome 7"/>
</dbReference>
<reference evidence="1 2" key="1">
    <citation type="journal article" date="2022" name="G3 (Bethesda)">
        <title>Whole-genome sequence and methylome profiling of the almond [Prunus dulcis (Mill.) D.A. Webb] cultivar 'Nonpareil'.</title>
        <authorList>
            <person name="D'Amico-Willman K.M."/>
            <person name="Ouma W.Z."/>
            <person name="Meulia T."/>
            <person name="Sideli G.M."/>
            <person name="Gradziel T.M."/>
            <person name="Fresnedo-Ramirez J."/>
        </authorList>
    </citation>
    <scope>NUCLEOTIDE SEQUENCE [LARGE SCALE GENOMIC DNA]</scope>
    <source>
        <strain evidence="1">Clone GOH B32 T37-40</strain>
    </source>
</reference>
<proteinExistence type="predicted"/>
<dbReference type="EMBL" id="JAJFAZ020000007">
    <property type="protein sequence ID" value="KAI5316549.1"/>
    <property type="molecule type" value="Genomic_DNA"/>
</dbReference>
<evidence type="ECO:0000313" key="2">
    <source>
        <dbReference type="Proteomes" id="UP001054821"/>
    </source>
</evidence>
<accession>A0AAD4V2E2</accession>
<keyword evidence="2" id="KW-1185">Reference proteome</keyword>
<gene>
    <name evidence="1" type="ORF">L3X38_036256</name>
</gene>
<comment type="caution">
    <text evidence="1">The sequence shown here is derived from an EMBL/GenBank/DDBJ whole genome shotgun (WGS) entry which is preliminary data.</text>
</comment>
<protein>
    <submittedName>
        <fullName evidence="1">Uncharacterized protein</fullName>
    </submittedName>
</protein>
<name>A0AAD4V2E2_PRUDU</name>